<reference evidence="3 4" key="1">
    <citation type="submission" date="2020-03" db="EMBL/GenBank/DDBJ databases">
        <title>Propioniciclava sp. nov., isolated from Hydrophilus acuminatus.</title>
        <authorList>
            <person name="Hyun D.-W."/>
            <person name="Bae J.-W."/>
        </authorList>
    </citation>
    <scope>NUCLEOTIDE SEQUENCE [LARGE SCALE GENOMIC DNA]</scope>
    <source>
        <strain evidence="3 4">HDW11</strain>
    </source>
</reference>
<organism evidence="3 4">
    <name type="scientific">Propioniciclava coleopterorum</name>
    <dbReference type="NCBI Taxonomy" id="2714937"/>
    <lineage>
        <taxon>Bacteria</taxon>
        <taxon>Bacillati</taxon>
        <taxon>Actinomycetota</taxon>
        <taxon>Actinomycetes</taxon>
        <taxon>Propionibacteriales</taxon>
        <taxon>Propionibacteriaceae</taxon>
        <taxon>Propioniciclava</taxon>
    </lineage>
</organism>
<gene>
    <name evidence="3" type="ORF">G7070_01165</name>
</gene>
<evidence type="ECO:0000313" key="4">
    <source>
        <dbReference type="Proteomes" id="UP000501058"/>
    </source>
</evidence>
<sequence length="249" mass="26152">MASSASRRDQLRRQQQEAAARQKRTTRIIGVAVGLLAAVLVGVLVFALVNAPQAPAPTPRAEQVTPPSANADASALVLGRGAPGSPTVTVYLDYQCPNCRIFEEVYGPMLQREAAAGTWTLQNSTMTFLEQALSNTASTRAAVAAACSAFADRYADFNAAIFSHQPANEVRGAVGYTDELLRATIPADLGFTAEQTTALQACYDGRATEDFVAGVDKAAYASGVSATPTLTVDGRPIDLSKARDGSPTR</sequence>
<dbReference type="EMBL" id="CP049865">
    <property type="protein sequence ID" value="QIK71148.1"/>
    <property type="molecule type" value="Genomic_DNA"/>
</dbReference>
<dbReference type="CDD" id="cd02972">
    <property type="entry name" value="DsbA_family"/>
    <property type="match status" value="1"/>
</dbReference>
<feature type="domain" description="Thioredoxin-like fold" evidence="2">
    <location>
        <begin position="85"/>
        <end position="239"/>
    </location>
</feature>
<dbReference type="InterPro" id="IPR012336">
    <property type="entry name" value="Thioredoxin-like_fold"/>
</dbReference>
<dbReference type="SUPFAM" id="SSF52833">
    <property type="entry name" value="Thioredoxin-like"/>
    <property type="match status" value="1"/>
</dbReference>
<evidence type="ECO:0000313" key="3">
    <source>
        <dbReference type="EMBL" id="QIK71148.1"/>
    </source>
</evidence>
<evidence type="ECO:0000259" key="2">
    <source>
        <dbReference type="Pfam" id="PF13462"/>
    </source>
</evidence>
<feature type="transmembrane region" description="Helical" evidence="1">
    <location>
        <begin position="28"/>
        <end position="49"/>
    </location>
</feature>
<dbReference type="Proteomes" id="UP000501058">
    <property type="component" value="Chromosome"/>
</dbReference>
<keyword evidence="1" id="KW-0472">Membrane</keyword>
<dbReference type="Gene3D" id="3.40.30.10">
    <property type="entry name" value="Glutaredoxin"/>
    <property type="match status" value="1"/>
</dbReference>
<dbReference type="RefSeq" id="WP_166231252.1">
    <property type="nucleotide sequence ID" value="NZ_CP049865.1"/>
</dbReference>
<keyword evidence="4" id="KW-1185">Reference proteome</keyword>
<dbReference type="Pfam" id="PF13462">
    <property type="entry name" value="Thioredoxin_4"/>
    <property type="match status" value="1"/>
</dbReference>
<keyword evidence="1" id="KW-1133">Transmembrane helix</keyword>
<accession>A0A6G7Y3C6</accession>
<name>A0A6G7Y3C6_9ACTN</name>
<protein>
    <submittedName>
        <fullName evidence="3">Thioredoxin domain-containing protein</fullName>
    </submittedName>
</protein>
<evidence type="ECO:0000256" key="1">
    <source>
        <dbReference type="SAM" id="Phobius"/>
    </source>
</evidence>
<dbReference type="KEGG" id="prv:G7070_01165"/>
<proteinExistence type="predicted"/>
<dbReference type="AlphaFoldDB" id="A0A6G7Y3C6"/>
<dbReference type="InterPro" id="IPR036249">
    <property type="entry name" value="Thioredoxin-like_sf"/>
</dbReference>
<keyword evidence="1" id="KW-0812">Transmembrane</keyword>